<accession>A0ABU1JZY9</accession>
<keyword evidence="1" id="KW-0732">Signal</keyword>
<feature type="domain" description="DUF4424" evidence="2">
    <location>
        <begin position="26"/>
        <end position="331"/>
    </location>
</feature>
<dbReference type="Pfam" id="PF14415">
    <property type="entry name" value="DUF4424"/>
    <property type="match status" value="1"/>
</dbReference>
<comment type="caution">
    <text evidence="3">The sequence shown here is derived from an EMBL/GenBank/DDBJ whole genome shotgun (WGS) entry which is preliminary data.</text>
</comment>
<dbReference type="Proteomes" id="UP001262410">
    <property type="component" value="Unassembled WGS sequence"/>
</dbReference>
<dbReference type="Gene3D" id="2.60.40.3680">
    <property type="match status" value="1"/>
</dbReference>
<protein>
    <recommendedName>
        <fullName evidence="2">DUF4424 domain-containing protein</fullName>
    </recommendedName>
</protein>
<dbReference type="RefSeq" id="WP_309801154.1">
    <property type="nucleotide sequence ID" value="NZ_JAVDPW010000014.1"/>
</dbReference>
<sequence>MKAQSAILSIGLAAGLFAAAGTPARANDSSAEIAVGGLVLTKSDDIEMRSEDLFVSAKEIRVTYHFFNRSARDKTVTVAFPTPDVTLDFIDGLNSIPHEGSENFLDFSTKVDGKAVPTQIEAKAFGNGVDQTALLKQLGVPLYPDPTYEGLDGLPKEKWDELEKLGLAMVNEYDAGKGWERHLAPSWTLKTTFHFQQTFPAGREVVIEHRYKPATGSGVGTALAYPSSEPDSEYVQYLRKYCVEKSFLAAMERARVAAKADNPPFGDQRISYILKTGANWAGPIKDFRLVVDKGSPDYLVTFCADGLKKISPTQFEMRKTNFTPTADLDVLILTPRNDN</sequence>
<evidence type="ECO:0000259" key="2">
    <source>
        <dbReference type="Pfam" id="PF14415"/>
    </source>
</evidence>
<evidence type="ECO:0000256" key="1">
    <source>
        <dbReference type="SAM" id="SignalP"/>
    </source>
</evidence>
<feature type="chain" id="PRO_5045097426" description="DUF4424 domain-containing protein" evidence="1">
    <location>
        <begin position="27"/>
        <end position="339"/>
    </location>
</feature>
<feature type="signal peptide" evidence="1">
    <location>
        <begin position="1"/>
        <end position="26"/>
    </location>
</feature>
<organism evidence="3 4">
    <name type="scientific">Inquilinus ginsengisoli</name>
    <dbReference type="NCBI Taxonomy" id="363840"/>
    <lineage>
        <taxon>Bacteria</taxon>
        <taxon>Pseudomonadati</taxon>
        <taxon>Pseudomonadota</taxon>
        <taxon>Alphaproteobacteria</taxon>
        <taxon>Rhodospirillales</taxon>
        <taxon>Rhodospirillaceae</taxon>
        <taxon>Inquilinus</taxon>
    </lineage>
</organism>
<reference evidence="3 4" key="1">
    <citation type="submission" date="2023-07" db="EMBL/GenBank/DDBJ databases">
        <title>Sorghum-associated microbial communities from plants grown in Nebraska, USA.</title>
        <authorList>
            <person name="Schachtman D."/>
        </authorList>
    </citation>
    <scope>NUCLEOTIDE SEQUENCE [LARGE SCALE GENOMIC DNA]</scope>
    <source>
        <strain evidence="3 4">584</strain>
    </source>
</reference>
<evidence type="ECO:0000313" key="4">
    <source>
        <dbReference type="Proteomes" id="UP001262410"/>
    </source>
</evidence>
<keyword evidence="4" id="KW-1185">Reference proteome</keyword>
<gene>
    <name evidence="3" type="ORF">E9232_006400</name>
</gene>
<dbReference type="EMBL" id="JAVDPW010000014">
    <property type="protein sequence ID" value="MDR6293847.1"/>
    <property type="molecule type" value="Genomic_DNA"/>
</dbReference>
<name>A0ABU1JZY9_9PROT</name>
<dbReference type="InterPro" id="IPR025538">
    <property type="entry name" value="DUF4424"/>
</dbReference>
<proteinExistence type="predicted"/>
<evidence type="ECO:0000313" key="3">
    <source>
        <dbReference type="EMBL" id="MDR6293847.1"/>
    </source>
</evidence>